<organism evidence="1 2">
    <name type="scientific">Friedmanniomyces endolithicus</name>
    <dbReference type="NCBI Taxonomy" id="329885"/>
    <lineage>
        <taxon>Eukaryota</taxon>
        <taxon>Fungi</taxon>
        <taxon>Dikarya</taxon>
        <taxon>Ascomycota</taxon>
        <taxon>Pezizomycotina</taxon>
        <taxon>Dothideomycetes</taxon>
        <taxon>Dothideomycetidae</taxon>
        <taxon>Mycosphaerellales</taxon>
        <taxon>Teratosphaeriaceae</taxon>
        <taxon>Friedmanniomyces</taxon>
    </lineage>
</organism>
<proteinExistence type="predicted"/>
<keyword evidence="2" id="KW-1185">Reference proteome</keyword>
<gene>
    <name evidence="1" type="ORF">LTR91_022475</name>
</gene>
<evidence type="ECO:0000313" key="1">
    <source>
        <dbReference type="EMBL" id="KAK0956225.1"/>
    </source>
</evidence>
<protein>
    <recommendedName>
        <fullName evidence="3">Nuclear distribution protein RO10</fullName>
    </recommendedName>
</protein>
<comment type="caution">
    <text evidence="1">The sequence shown here is derived from an EMBL/GenBank/DDBJ whole genome shotgun (WGS) entry which is preliminary data.</text>
</comment>
<reference evidence="1" key="1">
    <citation type="submission" date="2023-06" db="EMBL/GenBank/DDBJ databases">
        <title>Black Yeasts Isolated from many extreme environments.</title>
        <authorList>
            <person name="Coleine C."/>
            <person name="Stajich J.E."/>
            <person name="Selbmann L."/>
        </authorList>
    </citation>
    <scope>NUCLEOTIDE SEQUENCE</scope>
    <source>
        <strain evidence="1">CCFEE 5200</strain>
    </source>
</reference>
<dbReference type="AlphaFoldDB" id="A0AAN6H4T1"/>
<dbReference type="Proteomes" id="UP001175353">
    <property type="component" value="Unassembled WGS sequence"/>
</dbReference>
<dbReference type="EMBL" id="JAUJLE010000443">
    <property type="protein sequence ID" value="KAK0956225.1"/>
    <property type="molecule type" value="Genomic_DNA"/>
</dbReference>
<name>A0AAN6H4T1_9PEZI</name>
<accession>A0AAN6H4T1</accession>
<evidence type="ECO:0008006" key="3">
    <source>
        <dbReference type="Google" id="ProtNLM"/>
    </source>
</evidence>
<sequence length="226" mass="25423">MPSVSIRLKHNKTLCNQHVLRMTSSQQTTAATLALLDERLRRVNYALHGDSEVGDSDPSQTPRSAIARLRALERTLAQLCVRSPATAEVLALQKAHPSLFHPHSSNLPSTLRPSQLAALILAHSQLYTSVSANLTQLQDTRVPDPAGIVKLVDLAPRIEKARVRQEKQAREVAELRARSARVVEQWLEVGMLGMSERWAEWEERLREVEIVVRRREGAKRRENGMV</sequence>
<evidence type="ECO:0000313" key="2">
    <source>
        <dbReference type="Proteomes" id="UP001175353"/>
    </source>
</evidence>